<feature type="domain" description="Pyruvate/ketoisovalerate oxidoreductase catalytic" evidence="2">
    <location>
        <begin position="13"/>
        <end position="98"/>
    </location>
</feature>
<evidence type="ECO:0000313" key="3">
    <source>
        <dbReference type="EMBL" id="MEY6432930.1"/>
    </source>
</evidence>
<comment type="caution">
    <text evidence="3">The sequence shown here is derived from an EMBL/GenBank/DDBJ whole genome shotgun (WGS) entry which is preliminary data.</text>
</comment>
<dbReference type="EMBL" id="JBDKXB010000013">
    <property type="protein sequence ID" value="MEY6432930.1"/>
    <property type="molecule type" value="Genomic_DNA"/>
</dbReference>
<proteinExistence type="predicted"/>
<organism evidence="3 4">
    <name type="scientific">Thioalkalicoccus limnaeus</name>
    <dbReference type="NCBI Taxonomy" id="120681"/>
    <lineage>
        <taxon>Bacteria</taxon>
        <taxon>Pseudomonadati</taxon>
        <taxon>Pseudomonadota</taxon>
        <taxon>Gammaproteobacteria</taxon>
        <taxon>Chromatiales</taxon>
        <taxon>Chromatiaceae</taxon>
        <taxon>Thioalkalicoccus</taxon>
    </lineage>
</organism>
<protein>
    <submittedName>
        <fullName evidence="3">2-oxoacid:acceptor oxidoreductase family protein</fullName>
    </submittedName>
</protein>
<gene>
    <name evidence="3" type="ORF">ABC977_10980</name>
</gene>
<reference evidence="3 4" key="1">
    <citation type="submission" date="2024-05" db="EMBL/GenBank/DDBJ databases">
        <title>Genome Sequence and Characterization of the New Strain Purple Sulfur Bacterium of Genus Thioalkalicoccus.</title>
        <authorList>
            <person name="Bryantseva I.A."/>
            <person name="Kyndt J.A."/>
            <person name="Imhoff J.F."/>
        </authorList>
    </citation>
    <scope>NUCLEOTIDE SEQUENCE [LARGE SCALE GENOMIC DNA]</scope>
    <source>
        <strain evidence="3 4">Um2</strain>
    </source>
</reference>
<dbReference type="RefSeq" id="WP_369667316.1">
    <property type="nucleotide sequence ID" value="NZ_JBDKXB010000013.1"/>
</dbReference>
<dbReference type="InterPro" id="IPR002869">
    <property type="entry name" value="Pyrv_flavodox_OxRed_cen"/>
</dbReference>
<dbReference type="Gene3D" id="3.40.920.10">
    <property type="entry name" value="Pyruvate-ferredoxin oxidoreductase, PFOR, domain III"/>
    <property type="match status" value="2"/>
</dbReference>
<dbReference type="InterPro" id="IPR052198">
    <property type="entry name" value="IorB_Oxidoreductase"/>
</dbReference>
<accession>A0ABV4BFF8</accession>
<evidence type="ECO:0000256" key="1">
    <source>
        <dbReference type="ARBA" id="ARBA00023002"/>
    </source>
</evidence>
<dbReference type="InterPro" id="IPR019752">
    <property type="entry name" value="Pyrv/ketoisovalerate_OxRed_cat"/>
</dbReference>
<dbReference type="SUPFAM" id="SSF53323">
    <property type="entry name" value="Pyruvate-ferredoxin oxidoreductase, PFOR, domain III"/>
    <property type="match status" value="1"/>
</dbReference>
<name>A0ABV4BFF8_9GAMM</name>
<evidence type="ECO:0000259" key="2">
    <source>
        <dbReference type="Pfam" id="PF01558"/>
    </source>
</evidence>
<dbReference type="PANTHER" id="PTHR43854">
    <property type="entry name" value="INDOLEPYRUVATE OXIDOREDUCTASE SUBUNIT IORB"/>
    <property type="match status" value="1"/>
</dbReference>
<keyword evidence="4" id="KW-1185">Reference proteome</keyword>
<sequence>MNKVTNVVIAGLGGQGVVTFSDMLAMAAFNAGHDVKQSELHGMSQRGGSVSSDVRFGPTVLSPMVPAGEADYLVVLESTQVEVNRGLLKPDGCLLTPELIPEGALRNKKSLNVAMLGALSAVLEIPEPVWLDAVHAKLAAKLHKVNDQAFALGREAGAALSRPTPSAED</sequence>
<dbReference type="PANTHER" id="PTHR43854:SF1">
    <property type="entry name" value="INDOLEPYRUVATE OXIDOREDUCTASE SUBUNIT IORB"/>
    <property type="match status" value="1"/>
</dbReference>
<dbReference type="Pfam" id="PF01558">
    <property type="entry name" value="POR"/>
    <property type="match status" value="1"/>
</dbReference>
<dbReference type="Proteomes" id="UP001564408">
    <property type="component" value="Unassembled WGS sequence"/>
</dbReference>
<evidence type="ECO:0000313" key="4">
    <source>
        <dbReference type="Proteomes" id="UP001564408"/>
    </source>
</evidence>
<keyword evidence="1" id="KW-0560">Oxidoreductase</keyword>